<evidence type="ECO:0000256" key="5">
    <source>
        <dbReference type="ARBA" id="ARBA00022454"/>
    </source>
</evidence>
<evidence type="ECO:0000256" key="3">
    <source>
        <dbReference type="ARBA" id="ARBA00004286"/>
    </source>
</evidence>
<evidence type="ECO:0000313" key="9">
    <source>
        <dbReference type="Ensembl" id="ENSACCP00020021563.1"/>
    </source>
</evidence>
<reference evidence="9" key="1">
    <citation type="submission" date="2025-08" db="UniProtKB">
        <authorList>
            <consortium name="Ensembl"/>
        </authorList>
    </citation>
    <scope>IDENTIFICATION</scope>
</reference>
<evidence type="ECO:0000256" key="1">
    <source>
        <dbReference type="ARBA" id="ARBA00002001"/>
    </source>
</evidence>
<evidence type="ECO:0000256" key="6">
    <source>
        <dbReference type="ARBA" id="ARBA00023125"/>
    </source>
</evidence>
<evidence type="ECO:0000313" key="10">
    <source>
        <dbReference type="Proteomes" id="UP000472275"/>
    </source>
</evidence>
<dbReference type="Ensembl" id="ENSACCT00020022519.1">
    <property type="protein sequence ID" value="ENSACCP00020021563.1"/>
    <property type="gene ID" value="ENSACCG00020014842.1"/>
</dbReference>
<organism evidence="9 10">
    <name type="scientific">Aquila chrysaetos chrysaetos</name>
    <dbReference type="NCBI Taxonomy" id="223781"/>
    <lineage>
        <taxon>Eukaryota</taxon>
        <taxon>Metazoa</taxon>
        <taxon>Chordata</taxon>
        <taxon>Craniata</taxon>
        <taxon>Vertebrata</taxon>
        <taxon>Euteleostomi</taxon>
        <taxon>Archelosauria</taxon>
        <taxon>Archosauria</taxon>
        <taxon>Dinosauria</taxon>
        <taxon>Saurischia</taxon>
        <taxon>Theropoda</taxon>
        <taxon>Coelurosauria</taxon>
        <taxon>Aves</taxon>
        <taxon>Neognathae</taxon>
        <taxon>Neoaves</taxon>
        <taxon>Telluraves</taxon>
        <taxon>Accipitrimorphae</taxon>
        <taxon>Accipitriformes</taxon>
        <taxon>Accipitridae</taxon>
        <taxon>Accipitrinae</taxon>
        <taxon>Aquila</taxon>
    </lineage>
</organism>
<keyword evidence="6" id="KW-0238">DNA-binding</keyword>
<dbReference type="AlphaFoldDB" id="A0A663FBV5"/>
<evidence type="ECO:0000256" key="7">
    <source>
        <dbReference type="ARBA" id="ARBA00023242"/>
    </source>
</evidence>
<dbReference type="GO" id="GO:0003677">
    <property type="term" value="F:DNA binding"/>
    <property type="evidence" value="ECO:0007669"/>
    <property type="project" value="UniProtKB-KW"/>
</dbReference>
<dbReference type="Gene3D" id="1.10.20.10">
    <property type="entry name" value="Histone, subunit A"/>
    <property type="match status" value="1"/>
</dbReference>
<dbReference type="GO" id="GO:0005634">
    <property type="term" value="C:nucleus"/>
    <property type="evidence" value="ECO:0007669"/>
    <property type="project" value="UniProtKB-SubCell"/>
</dbReference>
<dbReference type="GeneTree" id="ENSGT00960000193168"/>
<dbReference type="GO" id="GO:0046982">
    <property type="term" value="F:protein heterodimerization activity"/>
    <property type="evidence" value="ECO:0007669"/>
    <property type="project" value="InterPro"/>
</dbReference>
<evidence type="ECO:0000256" key="4">
    <source>
        <dbReference type="ARBA" id="ARBA00006564"/>
    </source>
</evidence>
<proteinExistence type="inferred from homology"/>
<comment type="similarity">
    <text evidence="4">Belongs to the histone H4 family.</text>
</comment>
<sequence>MLLVKKGDGKGLGEESTKCHKKVLQDNIQTITKPAPHHLSCILDVKHILGSVLQVAVTCTKHTKWKIVTAMATRLYCRSCCLFYQKVKKNFFTLRPII</sequence>
<dbReference type="GO" id="GO:0030527">
    <property type="term" value="F:structural constituent of chromatin"/>
    <property type="evidence" value="ECO:0007669"/>
    <property type="project" value="InterPro"/>
</dbReference>
<keyword evidence="10" id="KW-1185">Reference proteome</keyword>
<keyword evidence="8" id="KW-0544">Nucleosome core</keyword>
<keyword evidence="7" id="KW-0539">Nucleus</keyword>
<dbReference type="InParanoid" id="A0A663FBV5"/>
<protein>
    <submittedName>
        <fullName evidence="9">Uncharacterized protein</fullName>
    </submittedName>
</protein>
<comment type="function">
    <text evidence="1">Core component of nucleosome. Nucleosomes wrap and compact DNA into chromatin, limiting DNA accessibility to the cellular machineries which require DNA as a template. Histones thereby play a central role in transcription regulation, DNA repair, DNA replication and chromosomal stability. DNA accessibility is regulated via a complex set of post-translational modifications of histones, also called histone code, and nucleosome remodeling.</text>
</comment>
<name>A0A663FBV5_AQUCH</name>
<comment type="subcellular location">
    <subcellularLocation>
        <location evidence="3">Chromosome</location>
    </subcellularLocation>
    <subcellularLocation>
        <location evidence="2">Nucleus</location>
    </subcellularLocation>
</comment>
<dbReference type="Proteomes" id="UP000472275">
    <property type="component" value="Chromosome 23"/>
</dbReference>
<dbReference type="InterPro" id="IPR009072">
    <property type="entry name" value="Histone-fold"/>
</dbReference>
<reference evidence="9" key="2">
    <citation type="submission" date="2025-09" db="UniProtKB">
        <authorList>
            <consortium name="Ensembl"/>
        </authorList>
    </citation>
    <scope>IDENTIFICATION</scope>
</reference>
<dbReference type="InterPro" id="IPR001951">
    <property type="entry name" value="Histone_H4"/>
</dbReference>
<dbReference type="PRINTS" id="PR00623">
    <property type="entry name" value="HISTONEH4"/>
</dbReference>
<evidence type="ECO:0000256" key="2">
    <source>
        <dbReference type="ARBA" id="ARBA00004123"/>
    </source>
</evidence>
<accession>A0A663FBV5</accession>
<dbReference type="PANTHER" id="PTHR10484">
    <property type="entry name" value="HISTONE H4"/>
    <property type="match status" value="1"/>
</dbReference>
<keyword evidence="5" id="KW-0158">Chromosome</keyword>
<evidence type="ECO:0000256" key="8">
    <source>
        <dbReference type="ARBA" id="ARBA00023269"/>
    </source>
</evidence>
<dbReference type="GO" id="GO:0000786">
    <property type="term" value="C:nucleosome"/>
    <property type="evidence" value="ECO:0007669"/>
    <property type="project" value="UniProtKB-KW"/>
</dbReference>